<keyword evidence="1" id="KW-0175">Coiled coil</keyword>
<dbReference type="AlphaFoldDB" id="A0A9W6T4K0"/>
<feature type="coiled-coil region" evidence="1">
    <location>
        <begin position="11"/>
        <end position="73"/>
    </location>
</feature>
<evidence type="ECO:0000259" key="3">
    <source>
        <dbReference type="Pfam" id="PF01105"/>
    </source>
</evidence>
<reference evidence="4" key="1">
    <citation type="submission" date="2023-04" db="EMBL/GenBank/DDBJ databases">
        <title>Candida boidinii NBRC 10035.</title>
        <authorList>
            <person name="Ichikawa N."/>
            <person name="Sato H."/>
            <person name="Tonouchi N."/>
        </authorList>
    </citation>
    <scope>NUCLEOTIDE SEQUENCE</scope>
    <source>
        <strain evidence="4">NBRC 10035</strain>
    </source>
</reference>
<feature type="transmembrane region" description="Helical" evidence="2">
    <location>
        <begin position="278"/>
        <end position="299"/>
    </location>
</feature>
<proteinExistence type="predicted"/>
<name>A0A9W6T4K0_CANBO</name>
<dbReference type="InterPro" id="IPR009038">
    <property type="entry name" value="GOLD_dom"/>
</dbReference>
<dbReference type="Pfam" id="PF01105">
    <property type="entry name" value="EMP24_GP25L"/>
    <property type="match status" value="1"/>
</dbReference>
<accession>A0A9W6T4K0</accession>
<evidence type="ECO:0000313" key="4">
    <source>
        <dbReference type="EMBL" id="GME76444.1"/>
    </source>
</evidence>
<keyword evidence="5" id="KW-1185">Reference proteome</keyword>
<keyword evidence="2" id="KW-0472">Membrane</keyword>
<comment type="caution">
    <text evidence="4">The sequence shown here is derived from an EMBL/GenBank/DDBJ whole genome shotgun (WGS) entry which is preliminary data.</text>
</comment>
<dbReference type="EMBL" id="BSXN01002386">
    <property type="protein sequence ID" value="GME76444.1"/>
    <property type="molecule type" value="Genomic_DNA"/>
</dbReference>
<feature type="domain" description="GOLD" evidence="3">
    <location>
        <begin position="121"/>
        <end position="303"/>
    </location>
</feature>
<organism evidence="4 5">
    <name type="scientific">Candida boidinii</name>
    <name type="common">Yeast</name>
    <dbReference type="NCBI Taxonomy" id="5477"/>
    <lineage>
        <taxon>Eukaryota</taxon>
        <taxon>Fungi</taxon>
        <taxon>Dikarya</taxon>
        <taxon>Ascomycota</taxon>
        <taxon>Saccharomycotina</taxon>
        <taxon>Pichiomycetes</taxon>
        <taxon>Pichiales</taxon>
        <taxon>Pichiaceae</taxon>
        <taxon>Ogataea</taxon>
        <taxon>Ogataea/Candida clade</taxon>
    </lineage>
</organism>
<evidence type="ECO:0000256" key="1">
    <source>
        <dbReference type="SAM" id="Coils"/>
    </source>
</evidence>
<sequence>MEVPLGSMKNSINILEKYNNHQKNLNSLKKEQNQIIDSQKNKKKIQNQLNKINNEKENLINNFNELLTKYNEENTCLRYYINEYVRYTDLIVSNNYKNYVTKDEEEMNEDEKNKYLLEHKYSNVIVSIQVKLDDDFTRDDQASQLNFNIFDKEGNILRRKNNLRQHSMQLAISLYVNTNSELFNKEYIDICFENVRIDQSWKVRKQSSKFAKLNIDFGIPELKKNYEKSTENIKISKTKIKKLQDEVEFIYDQFVNILIKDEEILRNINEDNLTNLSILNTVTIVIIILASTFELIWLYRYLKYEKLI</sequence>
<evidence type="ECO:0000256" key="2">
    <source>
        <dbReference type="SAM" id="Phobius"/>
    </source>
</evidence>
<gene>
    <name evidence="4" type="ORF">Cboi02_000517700</name>
</gene>
<keyword evidence="2" id="KW-0812">Transmembrane</keyword>
<protein>
    <submittedName>
        <fullName evidence="4">Unnamed protein product</fullName>
    </submittedName>
</protein>
<dbReference type="Proteomes" id="UP001165120">
    <property type="component" value="Unassembled WGS sequence"/>
</dbReference>
<keyword evidence="2" id="KW-1133">Transmembrane helix</keyword>
<evidence type="ECO:0000313" key="5">
    <source>
        <dbReference type="Proteomes" id="UP001165120"/>
    </source>
</evidence>